<dbReference type="SUPFAM" id="SSF55729">
    <property type="entry name" value="Acyl-CoA N-acyltransferases (Nat)"/>
    <property type="match status" value="1"/>
</dbReference>
<evidence type="ECO:0000313" key="2">
    <source>
        <dbReference type="EMBL" id="GGD03267.1"/>
    </source>
</evidence>
<reference evidence="2" key="1">
    <citation type="journal article" date="2014" name="Int. J. Syst. Evol. Microbiol.">
        <title>Complete genome sequence of Corynebacterium casei LMG S-19264T (=DSM 44701T), isolated from a smear-ripened cheese.</title>
        <authorList>
            <consortium name="US DOE Joint Genome Institute (JGI-PGF)"/>
            <person name="Walter F."/>
            <person name="Albersmeier A."/>
            <person name="Kalinowski J."/>
            <person name="Ruckert C."/>
        </authorList>
    </citation>
    <scope>NUCLEOTIDE SEQUENCE</scope>
    <source>
        <strain evidence="2">CGMCC 1.12921</strain>
    </source>
</reference>
<protein>
    <submittedName>
        <fullName evidence="2">N-acetyltransferase</fullName>
    </submittedName>
</protein>
<dbReference type="InterPro" id="IPR000182">
    <property type="entry name" value="GNAT_dom"/>
</dbReference>
<organism evidence="2 3">
    <name type="scientific">Aquisalinus flavus</name>
    <dbReference type="NCBI Taxonomy" id="1526572"/>
    <lineage>
        <taxon>Bacteria</taxon>
        <taxon>Pseudomonadati</taxon>
        <taxon>Pseudomonadota</taxon>
        <taxon>Alphaproteobacteria</taxon>
        <taxon>Parvularculales</taxon>
        <taxon>Parvularculaceae</taxon>
        <taxon>Aquisalinus</taxon>
    </lineage>
</organism>
<dbReference type="InterPro" id="IPR016181">
    <property type="entry name" value="Acyl_CoA_acyltransferase"/>
</dbReference>
<proteinExistence type="predicted"/>
<dbReference type="Proteomes" id="UP000613582">
    <property type="component" value="Unassembled WGS sequence"/>
</dbReference>
<dbReference type="EMBL" id="BMGH01000001">
    <property type="protein sequence ID" value="GGD03267.1"/>
    <property type="molecule type" value="Genomic_DNA"/>
</dbReference>
<gene>
    <name evidence="2" type="ORF">GCM10011342_10360</name>
</gene>
<name>A0A8J2V1Q8_9PROT</name>
<dbReference type="Pfam" id="PF00583">
    <property type="entry name" value="Acetyltransf_1"/>
    <property type="match status" value="1"/>
</dbReference>
<reference evidence="2" key="2">
    <citation type="submission" date="2020-09" db="EMBL/GenBank/DDBJ databases">
        <authorList>
            <person name="Sun Q."/>
            <person name="Zhou Y."/>
        </authorList>
    </citation>
    <scope>NUCLEOTIDE SEQUENCE</scope>
    <source>
        <strain evidence="2">CGMCC 1.12921</strain>
    </source>
</reference>
<dbReference type="GO" id="GO:0016747">
    <property type="term" value="F:acyltransferase activity, transferring groups other than amino-acyl groups"/>
    <property type="evidence" value="ECO:0007669"/>
    <property type="project" value="InterPro"/>
</dbReference>
<feature type="domain" description="N-acetyltransferase" evidence="1">
    <location>
        <begin position="36"/>
        <end position="182"/>
    </location>
</feature>
<dbReference type="PROSITE" id="PS51186">
    <property type="entry name" value="GNAT"/>
    <property type="match status" value="1"/>
</dbReference>
<dbReference type="AlphaFoldDB" id="A0A8J2V1Q8"/>
<comment type="caution">
    <text evidence="2">The sequence shown here is derived from an EMBL/GenBank/DDBJ whole genome shotgun (WGS) entry which is preliminary data.</text>
</comment>
<evidence type="ECO:0000259" key="1">
    <source>
        <dbReference type="PROSITE" id="PS51186"/>
    </source>
</evidence>
<sequence length="182" mass="20985">MDAISTNTETLSVQITYLKQQRRPARQAPPRPPCITALMRAEAPPVHFYRYLFNRVGEPHKWVSRRYMLDDMLASIIHDPDVYIYVPYYKGVPCGFSEIDARPSEHPKGKVEIKFLGLMPEVHRLGIGRWFFHNVVDLAWSLDPTEVLIETCTADHPAALPLYQKFGFTPYDIGRGVIEWRG</sequence>
<evidence type="ECO:0000313" key="3">
    <source>
        <dbReference type="Proteomes" id="UP000613582"/>
    </source>
</evidence>
<dbReference type="RefSeq" id="WP_188160208.1">
    <property type="nucleotide sequence ID" value="NZ_BMGH01000001.1"/>
</dbReference>
<keyword evidence="3" id="KW-1185">Reference proteome</keyword>
<accession>A0A8J2V1Q8</accession>
<dbReference type="Gene3D" id="3.40.630.30">
    <property type="match status" value="1"/>
</dbReference>